<dbReference type="InterPro" id="IPR001254">
    <property type="entry name" value="Trypsin_dom"/>
</dbReference>
<dbReference type="InterPro" id="IPR043504">
    <property type="entry name" value="Peptidase_S1_PA_chymotrypsin"/>
</dbReference>
<name>A0A8D8DQ65_CULPI</name>
<dbReference type="SUPFAM" id="SSF50494">
    <property type="entry name" value="Trypsin-like serine proteases"/>
    <property type="match status" value="3"/>
</dbReference>
<evidence type="ECO:0000256" key="2">
    <source>
        <dbReference type="SAM" id="SignalP"/>
    </source>
</evidence>
<keyword evidence="4" id="KW-0645">Protease</keyword>
<feature type="chain" id="PRO_5036428007" evidence="2">
    <location>
        <begin position="23"/>
        <end position="891"/>
    </location>
</feature>
<dbReference type="PROSITE" id="PS50240">
    <property type="entry name" value="TRYPSIN_DOM"/>
    <property type="match status" value="3"/>
</dbReference>
<dbReference type="GO" id="GO:0006508">
    <property type="term" value="P:proteolysis"/>
    <property type="evidence" value="ECO:0007669"/>
    <property type="project" value="UniProtKB-KW"/>
</dbReference>
<evidence type="ECO:0000313" key="4">
    <source>
        <dbReference type="EMBL" id="CAG6516864.1"/>
    </source>
</evidence>
<feature type="signal peptide" evidence="2">
    <location>
        <begin position="1"/>
        <end position="22"/>
    </location>
</feature>
<dbReference type="EMBL" id="HBUE01174395">
    <property type="protein sequence ID" value="CAG6516864.1"/>
    <property type="molecule type" value="Transcribed_RNA"/>
</dbReference>
<sequence length="891" mass="99166">MSCLVIVASALLIFSAVDLGESKLPPIQVFNDDLATAMMSNERESLDDCHLRYYKYGLRDYAGGPIFSEPKRASTEFAHLAAIGQTQRDGVSWICAGTLIWENYVLTSARCTSGSAVGPNVVRLGNAQQVGIAEIIVHPSFNRESPAYHDVALLRLEQNVTFSPTTAPACLWKDENVPFPTMEAVGWANLDDLTPSKVTLRQTTGSSACIRAPPTGLVEQVRNQTLCASRATLNECPAGLGAPLHKKLLHNGKMTPFLVGIASFDSSCEAANPAVYSRVSYFYSWIENTIDEKEPSFREWRLNPVGCAFLRSYLRNQDTEVVVGETNDAQTLDVSRALVSYASNEFNHVVGIYWQNYPYRRENCTGTLISDDTVLLLAECTSNFGVAATHVYIGWLLTTENYPISETIIHPEYVEGSPYNNIAVLKLGKRVKFSTIVRPACIWTSPEIPPSQVDVLGRGRQDINFFVRDEQFNSIWPMDANLTARHNVNSVSNCSLTSESRRKLNRGLAEELLCTGSPNFLVPETCRILPGAPVQLPIVRNDRYFHYALALSQFGSNYGFGESTISTRLAPHINWLQTTLLPNFRDEAAAVQYVNPDWAEGEPCTYDFEDEIEGVCTQYLKCPKVWNDFQAKRRVNFCNSASVICCPKRYIVKEGPKPRNVLDTCPTDFSQHHKAVNNPKNLLEFPYIVTLTWNNSPKRCLASLISTQLVITSAGCATSGPGTPAQATFADKTSTPLANTIVHPNYRPSEILDDVAVLKLNRAIIPSARVFPACIWMNLTHTPLNVVLIAESETQSRARRMAPMYSADCQRDYKRKLTADHLCVDEMTIETTSTCLKAGDQLVWYGPKPDQRGMAVPYLVGFHSYGEHCEEGNPGVFTRLANYVDWIREYV</sequence>
<dbReference type="SMART" id="SM00020">
    <property type="entry name" value="Tryp_SPc"/>
    <property type="match status" value="2"/>
</dbReference>
<comment type="similarity">
    <text evidence="1">Belongs to the peptidase S1 family. CLIP subfamily.</text>
</comment>
<dbReference type="EMBL" id="HBUE01279902">
    <property type="protein sequence ID" value="CAG6568376.1"/>
    <property type="molecule type" value="Transcribed_RNA"/>
</dbReference>
<dbReference type="CDD" id="cd00190">
    <property type="entry name" value="Tryp_SPc"/>
    <property type="match status" value="1"/>
</dbReference>
<evidence type="ECO:0000256" key="1">
    <source>
        <dbReference type="ARBA" id="ARBA00024195"/>
    </source>
</evidence>
<dbReference type="PANTHER" id="PTHR24260:SF147">
    <property type="entry name" value="EG:BACR7A4.3 PROTEIN-RELATED"/>
    <property type="match status" value="1"/>
</dbReference>
<dbReference type="Gene3D" id="2.40.10.10">
    <property type="entry name" value="Trypsin-like serine proteases"/>
    <property type="match status" value="3"/>
</dbReference>
<keyword evidence="2" id="KW-0732">Signal</keyword>
<evidence type="ECO:0000259" key="3">
    <source>
        <dbReference type="PROSITE" id="PS50240"/>
    </source>
</evidence>
<dbReference type="InterPro" id="IPR009003">
    <property type="entry name" value="Peptidase_S1_PA"/>
</dbReference>
<organism evidence="4">
    <name type="scientific">Culex pipiens</name>
    <name type="common">House mosquito</name>
    <dbReference type="NCBI Taxonomy" id="7175"/>
    <lineage>
        <taxon>Eukaryota</taxon>
        <taxon>Metazoa</taxon>
        <taxon>Ecdysozoa</taxon>
        <taxon>Arthropoda</taxon>
        <taxon>Hexapoda</taxon>
        <taxon>Insecta</taxon>
        <taxon>Pterygota</taxon>
        <taxon>Neoptera</taxon>
        <taxon>Endopterygota</taxon>
        <taxon>Diptera</taxon>
        <taxon>Nematocera</taxon>
        <taxon>Culicoidea</taxon>
        <taxon>Culicidae</taxon>
        <taxon>Culicinae</taxon>
        <taxon>Culicini</taxon>
        <taxon>Culex</taxon>
        <taxon>Culex</taxon>
    </lineage>
</organism>
<reference evidence="4" key="1">
    <citation type="submission" date="2021-05" db="EMBL/GenBank/DDBJ databases">
        <authorList>
            <person name="Alioto T."/>
            <person name="Alioto T."/>
            <person name="Gomez Garrido J."/>
        </authorList>
    </citation>
    <scope>NUCLEOTIDE SEQUENCE</scope>
</reference>
<dbReference type="GO" id="GO:0004252">
    <property type="term" value="F:serine-type endopeptidase activity"/>
    <property type="evidence" value="ECO:0007669"/>
    <property type="project" value="InterPro"/>
</dbReference>
<keyword evidence="4" id="KW-0378">Hydrolase</keyword>
<dbReference type="Pfam" id="PF00089">
    <property type="entry name" value="Trypsin"/>
    <property type="match status" value="3"/>
</dbReference>
<feature type="domain" description="Peptidase S1" evidence="3">
    <location>
        <begin position="61"/>
        <end position="291"/>
    </location>
</feature>
<dbReference type="InterPro" id="IPR051333">
    <property type="entry name" value="CLIP_Serine_Protease"/>
</dbReference>
<proteinExistence type="inferred from homology"/>
<dbReference type="PANTHER" id="PTHR24260">
    <property type="match status" value="1"/>
</dbReference>
<accession>A0A8D8DQ65</accession>
<feature type="domain" description="Peptidase S1" evidence="3">
    <location>
        <begin position="322"/>
        <end position="581"/>
    </location>
</feature>
<dbReference type="AlphaFoldDB" id="A0A8D8DQ65"/>
<protein>
    <submittedName>
        <fullName evidence="4">Serine protease snake</fullName>
    </submittedName>
</protein>
<feature type="domain" description="Peptidase S1" evidence="3">
    <location>
        <begin position="675"/>
        <end position="891"/>
    </location>
</feature>